<comment type="caution">
    <text evidence="2">The sequence shown here is derived from an EMBL/GenBank/DDBJ whole genome shotgun (WGS) entry which is preliminary data.</text>
</comment>
<evidence type="ECO:0000313" key="2">
    <source>
        <dbReference type="EMBL" id="PHQ30049.1"/>
    </source>
</evidence>
<dbReference type="GO" id="GO:0032259">
    <property type="term" value="P:methylation"/>
    <property type="evidence" value="ECO:0007669"/>
    <property type="project" value="UniProtKB-KW"/>
</dbReference>
<dbReference type="AlphaFoldDB" id="A0A2G1VUC2"/>
<dbReference type="Pfam" id="PF04480">
    <property type="entry name" value="DUF559"/>
    <property type="match status" value="1"/>
</dbReference>
<dbReference type="InterPro" id="IPR047216">
    <property type="entry name" value="Endonuclease_DUF559_bact"/>
</dbReference>
<dbReference type="EMBL" id="NQXA01000003">
    <property type="protein sequence ID" value="PHQ30049.1"/>
    <property type="molecule type" value="Genomic_DNA"/>
</dbReference>
<proteinExistence type="predicted"/>
<organism evidence="2 3">
    <name type="scientific">Leeuwenhoekiella nanhaiensis</name>
    <dbReference type="NCBI Taxonomy" id="1655491"/>
    <lineage>
        <taxon>Bacteria</taxon>
        <taxon>Pseudomonadati</taxon>
        <taxon>Bacteroidota</taxon>
        <taxon>Flavobacteriia</taxon>
        <taxon>Flavobacteriales</taxon>
        <taxon>Flavobacteriaceae</taxon>
        <taxon>Leeuwenhoekiella</taxon>
    </lineage>
</organism>
<reference evidence="2 3" key="1">
    <citation type="submission" date="2017-08" db="EMBL/GenBank/DDBJ databases">
        <title>The whole genome shortgun sequences of strain Leeuwenhoekiella nanhaiensis G18 from the South China Sea.</title>
        <authorList>
            <person name="Liu Q."/>
        </authorList>
    </citation>
    <scope>NUCLEOTIDE SEQUENCE [LARGE SCALE GENOMIC DNA]</scope>
    <source>
        <strain evidence="2 3">G18</strain>
    </source>
</reference>
<dbReference type="InterPro" id="IPR007569">
    <property type="entry name" value="DUF559"/>
</dbReference>
<gene>
    <name evidence="2" type="ORF">CJ305_07045</name>
</gene>
<keyword evidence="2" id="KW-0808">Transferase</keyword>
<name>A0A2G1VUC2_9FLAO</name>
<dbReference type="OrthoDB" id="9798754at2"/>
<dbReference type="PANTHER" id="PTHR38590:SF1">
    <property type="entry name" value="BLL0828 PROTEIN"/>
    <property type="match status" value="1"/>
</dbReference>
<dbReference type="RefSeq" id="WP_099645890.1">
    <property type="nucleotide sequence ID" value="NZ_KZ319289.1"/>
</dbReference>
<dbReference type="PANTHER" id="PTHR38590">
    <property type="entry name" value="BLL0828 PROTEIN"/>
    <property type="match status" value="1"/>
</dbReference>
<accession>A0A2G1VUC2</accession>
<dbReference type="Proteomes" id="UP000229433">
    <property type="component" value="Unassembled WGS sequence"/>
</dbReference>
<evidence type="ECO:0000313" key="3">
    <source>
        <dbReference type="Proteomes" id="UP000229433"/>
    </source>
</evidence>
<dbReference type="SUPFAM" id="SSF52980">
    <property type="entry name" value="Restriction endonuclease-like"/>
    <property type="match status" value="1"/>
</dbReference>
<sequence length="120" mass="13960">MSNKIIPYRSDLKELARALRKGQTEAEKLLWEAIRRKKLGVEFHRQIPLLDFIVDFYCHELGLAIEVDGSVHDTQFLEDAERSAKIEQYGVKILRFTNDQVFKDINSVIAAIKLEIEERS</sequence>
<dbReference type="Gene3D" id="3.40.960.10">
    <property type="entry name" value="VSR Endonuclease"/>
    <property type="match status" value="1"/>
</dbReference>
<keyword evidence="3" id="KW-1185">Reference proteome</keyword>
<feature type="domain" description="DUF559" evidence="1">
    <location>
        <begin position="11"/>
        <end position="116"/>
    </location>
</feature>
<dbReference type="InterPro" id="IPR011335">
    <property type="entry name" value="Restrct_endonuc-II-like"/>
</dbReference>
<dbReference type="CDD" id="cd01038">
    <property type="entry name" value="Endonuclease_DUF559"/>
    <property type="match status" value="1"/>
</dbReference>
<keyword evidence="2" id="KW-0489">Methyltransferase</keyword>
<dbReference type="GO" id="GO:0008168">
    <property type="term" value="F:methyltransferase activity"/>
    <property type="evidence" value="ECO:0007669"/>
    <property type="project" value="UniProtKB-KW"/>
</dbReference>
<protein>
    <submittedName>
        <fullName evidence="2">DNA methylase</fullName>
    </submittedName>
</protein>
<evidence type="ECO:0000259" key="1">
    <source>
        <dbReference type="Pfam" id="PF04480"/>
    </source>
</evidence>